<keyword evidence="2" id="KW-0963">Cytoplasm</keyword>
<protein>
    <submittedName>
        <fullName evidence="4">Uncharacterized protein</fullName>
    </submittedName>
</protein>
<evidence type="ECO:0000256" key="3">
    <source>
        <dbReference type="SAM" id="MobiDB-lite"/>
    </source>
</evidence>
<dbReference type="GO" id="GO:0000976">
    <property type="term" value="F:transcription cis-regulatory region binding"/>
    <property type="evidence" value="ECO:0007669"/>
    <property type="project" value="TreeGrafter"/>
</dbReference>
<name>A0AAD9HZS2_9PEZI</name>
<dbReference type="Proteomes" id="UP001217918">
    <property type="component" value="Unassembled WGS sequence"/>
</dbReference>
<comment type="subcellular location">
    <subcellularLocation>
        <location evidence="1">Cytoplasm</location>
    </subcellularLocation>
</comment>
<dbReference type="GO" id="GO:0005737">
    <property type="term" value="C:cytoplasm"/>
    <property type="evidence" value="ECO:0007669"/>
    <property type="project" value="UniProtKB-SubCell"/>
</dbReference>
<dbReference type="EMBL" id="JAQQPM010000002">
    <property type="protein sequence ID" value="KAK2068554.1"/>
    <property type="molecule type" value="Genomic_DNA"/>
</dbReference>
<accession>A0AAD9HZS2</accession>
<evidence type="ECO:0000313" key="4">
    <source>
        <dbReference type="EMBL" id="KAK2068554.1"/>
    </source>
</evidence>
<feature type="region of interest" description="Disordered" evidence="3">
    <location>
        <begin position="365"/>
        <end position="395"/>
    </location>
</feature>
<dbReference type="AlphaFoldDB" id="A0AAD9HZS2"/>
<evidence type="ECO:0000256" key="2">
    <source>
        <dbReference type="ARBA" id="ARBA00022490"/>
    </source>
</evidence>
<reference evidence="4" key="1">
    <citation type="journal article" date="2023" name="Mol. Plant Microbe Interact.">
        <title>Elucidating the Obligate Nature and Biological Capacity of an Invasive Fungal Corn Pathogen.</title>
        <authorList>
            <person name="MacCready J.S."/>
            <person name="Roggenkamp E.M."/>
            <person name="Gdanetz K."/>
            <person name="Chilvers M.I."/>
        </authorList>
    </citation>
    <scope>NUCLEOTIDE SEQUENCE</scope>
    <source>
        <strain evidence="4">PM02</strain>
    </source>
</reference>
<keyword evidence="5" id="KW-1185">Reference proteome</keyword>
<sequence>MGSSESPTSLRSRPRTRSCDERDQGGADVLNSGDNVPWHFAATVLDYARMMKGTGAYMEEQHDLEIENLQKQEKEDELLFHEGNEWTQKAIMSIKAAKEKTQGLGEAELALDKLAANIGHSPQSEQDFYFYMTPPHVYLSPLDIRILKTKFGAFSAMPSTLLPRVEHISTGHSVDDALRKRARYFSHLPQGCLISFLECDWTDIVPADILDTFADELARRRKRNQDKAVQEERERVQAERIEAAALRGARRNLGAVDEEVTVRFSASVDGEGASINPSEFLPLGAVGMTPPNPRSGFSHLQNISTSPSANRTVWGTVAVPVSPEIDPVREQPTTDDGWLKDGDVLETLDAAEVAVQMGALGLETPTEGQVAGGSTGKKKKKQKITLMTNGGRRGN</sequence>
<gene>
    <name evidence="4" type="ORF">P8C59_003187</name>
</gene>
<dbReference type="GO" id="GO:0045944">
    <property type="term" value="P:positive regulation of transcription by RNA polymerase II"/>
    <property type="evidence" value="ECO:0007669"/>
    <property type="project" value="TreeGrafter"/>
</dbReference>
<dbReference type="PANTHER" id="PTHR12983">
    <property type="entry name" value="RING FINGER 10 FAMILY MEMBER"/>
    <property type="match status" value="1"/>
</dbReference>
<evidence type="ECO:0000313" key="5">
    <source>
        <dbReference type="Proteomes" id="UP001217918"/>
    </source>
</evidence>
<dbReference type="InterPro" id="IPR039739">
    <property type="entry name" value="MAG2/RNF10"/>
</dbReference>
<proteinExistence type="predicted"/>
<evidence type="ECO:0000256" key="1">
    <source>
        <dbReference type="ARBA" id="ARBA00004496"/>
    </source>
</evidence>
<feature type="region of interest" description="Disordered" evidence="3">
    <location>
        <begin position="1"/>
        <end position="32"/>
    </location>
</feature>
<dbReference type="PANTHER" id="PTHR12983:SF9">
    <property type="entry name" value="E3 UBIQUITIN-PROTEIN LIGASE RNF10"/>
    <property type="match status" value="1"/>
</dbReference>
<organism evidence="4 5">
    <name type="scientific">Phyllachora maydis</name>
    <dbReference type="NCBI Taxonomy" id="1825666"/>
    <lineage>
        <taxon>Eukaryota</taxon>
        <taxon>Fungi</taxon>
        <taxon>Dikarya</taxon>
        <taxon>Ascomycota</taxon>
        <taxon>Pezizomycotina</taxon>
        <taxon>Sordariomycetes</taxon>
        <taxon>Sordariomycetidae</taxon>
        <taxon>Phyllachorales</taxon>
        <taxon>Phyllachoraceae</taxon>
        <taxon>Phyllachora</taxon>
    </lineage>
</organism>
<comment type="caution">
    <text evidence="4">The sequence shown here is derived from an EMBL/GenBank/DDBJ whole genome shotgun (WGS) entry which is preliminary data.</text>
</comment>
<feature type="compositionally biased region" description="Low complexity" evidence="3">
    <location>
        <begin position="1"/>
        <end position="11"/>
    </location>
</feature>